<dbReference type="PANTHER" id="PTHR24213:SF6">
    <property type="entry name" value="ACTIN-BINDING LIM PROTEIN 2"/>
    <property type="match status" value="1"/>
</dbReference>
<organism evidence="2 3">
    <name type="scientific">Liparis tanakae</name>
    <name type="common">Tanaka's snailfish</name>
    <dbReference type="NCBI Taxonomy" id="230148"/>
    <lineage>
        <taxon>Eukaryota</taxon>
        <taxon>Metazoa</taxon>
        <taxon>Chordata</taxon>
        <taxon>Craniata</taxon>
        <taxon>Vertebrata</taxon>
        <taxon>Euteleostomi</taxon>
        <taxon>Actinopterygii</taxon>
        <taxon>Neopterygii</taxon>
        <taxon>Teleostei</taxon>
        <taxon>Neoteleostei</taxon>
        <taxon>Acanthomorphata</taxon>
        <taxon>Eupercaria</taxon>
        <taxon>Perciformes</taxon>
        <taxon>Cottioidei</taxon>
        <taxon>Cottales</taxon>
        <taxon>Liparidae</taxon>
        <taxon>Liparis</taxon>
    </lineage>
</organism>
<evidence type="ECO:0000313" key="2">
    <source>
        <dbReference type="EMBL" id="TNN42307.1"/>
    </source>
</evidence>
<reference evidence="2 3" key="1">
    <citation type="submission" date="2019-03" db="EMBL/GenBank/DDBJ databases">
        <title>First draft genome of Liparis tanakae, snailfish: a comprehensive survey of snailfish specific genes.</title>
        <authorList>
            <person name="Kim W."/>
            <person name="Song I."/>
            <person name="Jeong J.-H."/>
            <person name="Kim D."/>
            <person name="Kim S."/>
            <person name="Ryu S."/>
            <person name="Song J.Y."/>
            <person name="Lee S.K."/>
        </authorList>
    </citation>
    <scope>NUCLEOTIDE SEQUENCE [LARGE SCALE GENOMIC DNA]</scope>
    <source>
        <tissue evidence="2">Muscle</tissue>
    </source>
</reference>
<dbReference type="GO" id="GO:0015629">
    <property type="term" value="C:actin cytoskeleton"/>
    <property type="evidence" value="ECO:0007669"/>
    <property type="project" value="TreeGrafter"/>
</dbReference>
<dbReference type="GO" id="GO:0051015">
    <property type="term" value="F:actin filament binding"/>
    <property type="evidence" value="ECO:0007669"/>
    <property type="project" value="TreeGrafter"/>
</dbReference>
<accession>A0A4Z2FM46</accession>
<dbReference type="EMBL" id="SRLO01001046">
    <property type="protein sequence ID" value="TNN42307.1"/>
    <property type="molecule type" value="Genomic_DNA"/>
</dbReference>
<keyword evidence="3" id="KW-1185">Reference proteome</keyword>
<dbReference type="SUPFAM" id="SSF57716">
    <property type="entry name" value="Glucocorticoid receptor-like (DNA-binding domain)"/>
    <property type="match status" value="1"/>
</dbReference>
<dbReference type="OrthoDB" id="1746725at2759"/>
<feature type="region of interest" description="Disordered" evidence="1">
    <location>
        <begin position="1"/>
        <end position="26"/>
    </location>
</feature>
<sequence length="73" mass="8203">MFSRHEVFQQQAVHSPLEQQKQKHGGPIPCQNCGKPCKGEALRVQNKHFHIKCFACKGSCSSSSSEKTLRDFS</sequence>
<name>A0A4Z2FM46_9TELE</name>
<dbReference type="Gene3D" id="2.10.110.10">
    <property type="entry name" value="Cysteine Rich Protein"/>
    <property type="match status" value="1"/>
</dbReference>
<comment type="caution">
    <text evidence="2">The sequence shown here is derived from an EMBL/GenBank/DDBJ whole genome shotgun (WGS) entry which is preliminary data.</text>
</comment>
<dbReference type="Proteomes" id="UP000314294">
    <property type="component" value="Unassembled WGS sequence"/>
</dbReference>
<evidence type="ECO:0000313" key="3">
    <source>
        <dbReference type="Proteomes" id="UP000314294"/>
    </source>
</evidence>
<feature type="compositionally biased region" description="Polar residues" evidence="1">
    <location>
        <begin position="8"/>
        <end position="19"/>
    </location>
</feature>
<dbReference type="AlphaFoldDB" id="A0A4Z2FM46"/>
<dbReference type="GO" id="GO:0030032">
    <property type="term" value="P:lamellipodium assembly"/>
    <property type="evidence" value="ECO:0007669"/>
    <property type="project" value="TreeGrafter"/>
</dbReference>
<gene>
    <name evidence="2" type="primary">Ablim2</name>
    <name evidence="2" type="ORF">EYF80_047520</name>
</gene>
<protein>
    <submittedName>
        <fullName evidence="2">Actin-binding LIM protein 2</fullName>
    </submittedName>
</protein>
<proteinExistence type="predicted"/>
<evidence type="ECO:0000256" key="1">
    <source>
        <dbReference type="SAM" id="MobiDB-lite"/>
    </source>
</evidence>
<dbReference type="PANTHER" id="PTHR24213">
    <property type="entry name" value="ACTIN-BINDING LIM PROTEIN"/>
    <property type="match status" value="1"/>
</dbReference>
<dbReference type="InterPro" id="IPR051618">
    <property type="entry name" value="Actin-binding_LIM"/>
</dbReference>